<dbReference type="RefSeq" id="WP_315997369.1">
    <property type="nucleotide sequence ID" value="NZ_JAWDJT010000002.1"/>
</dbReference>
<reference evidence="1 2" key="1">
    <citation type="submission" date="2023-10" db="EMBL/GenBank/DDBJ databases">
        <title>Hymenobacter endophyticus sp. nov., an isolate from the leaf tissues of wheat.</title>
        <authorList>
            <person name="Dai Y."/>
        </authorList>
    </citation>
    <scope>NUCLEOTIDE SEQUENCE [LARGE SCALE GENOMIC DNA]</scope>
    <source>
        <strain evidence="1 2">ZK17L-C2</strain>
    </source>
</reference>
<organism evidence="1 2">
    <name type="scientific">Hymenobacter endophyticus</name>
    <dbReference type="NCBI Taxonomy" id="3076335"/>
    <lineage>
        <taxon>Bacteria</taxon>
        <taxon>Pseudomonadati</taxon>
        <taxon>Bacteroidota</taxon>
        <taxon>Cytophagia</taxon>
        <taxon>Cytophagales</taxon>
        <taxon>Hymenobacteraceae</taxon>
        <taxon>Hymenobacter</taxon>
    </lineage>
</organism>
<sequence>MAKKLVQMLLLLVFLGVLPMGCCKELRDYANVRAVQLLVAETSNGPAFTTGTRTTAAQLLVSMVLKYDYLAAAPARNWFAASAMAFQCDEPGSRGLKDKISELSLTSTGQFNGVAAGQPLNQFVRCLAGNSSYQGVSFPLAQLADSLNSWKSGKYDELDRPIELVISPKPADNAQQQFRLRIRLQSGKEIEQTTPSFIWE</sequence>
<evidence type="ECO:0008006" key="3">
    <source>
        <dbReference type="Google" id="ProtNLM"/>
    </source>
</evidence>
<accession>A0ABU3TET8</accession>
<proteinExistence type="predicted"/>
<dbReference type="Proteomes" id="UP001250698">
    <property type="component" value="Unassembled WGS sequence"/>
</dbReference>
<comment type="caution">
    <text evidence="1">The sequence shown here is derived from an EMBL/GenBank/DDBJ whole genome shotgun (WGS) entry which is preliminary data.</text>
</comment>
<protein>
    <recommendedName>
        <fullName evidence="3">Lipoprotein</fullName>
    </recommendedName>
</protein>
<evidence type="ECO:0000313" key="1">
    <source>
        <dbReference type="EMBL" id="MDU0369882.1"/>
    </source>
</evidence>
<keyword evidence="2" id="KW-1185">Reference proteome</keyword>
<name>A0ABU3TET8_9BACT</name>
<dbReference type="EMBL" id="JAWDJT010000002">
    <property type="protein sequence ID" value="MDU0369882.1"/>
    <property type="molecule type" value="Genomic_DNA"/>
</dbReference>
<gene>
    <name evidence="1" type="ORF">ROI90_05695</name>
</gene>
<evidence type="ECO:0000313" key="2">
    <source>
        <dbReference type="Proteomes" id="UP001250698"/>
    </source>
</evidence>